<feature type="region of interest" description="Disordered" evidence="1">
    <location>
        <begin position="30"/>
        <end position="78"/>
    </location>
</feature>
<keyword evidence="3" id="KW-1185">Reference proteome</keyword>
<proteinExistence type="predicted"/>
<evidence type="ECO:0000313" key="2">
    <source>
        <dbReference type="EMBL" id="MBB6546712.1"/>
    </source>
</evidence>
<protein>
    <submittedName>
        <fullName evidence="2">Uncharacterized protein</fullName>
    </submittedName>
</protein>
<dbReference type="EMBL" id="JACHMI010000001">
    <property type="protein sequence ID" value="MBB6546712.1"/>
    <property type="molecule type" value="Genomic_DNA"/>
</dbReference>
<dbReference type="AlphaFoldDB" id="A0A7X0NNK4"/>
<evidence type="ECO:0000313" key="3">
    <source>
        <dbReference type="Proteomes" id="UP000565579"/>
    </source>
</evidence>
<dbReference type="Proteomes" id="UP000565579">
    <property type="component" value="Unassembled WGS sequence"/>
</dbReference>
<comment type="caution">
    <text evidence="2">The sequence shown here is derived from an EMBL/GenBank/DDBJ whole genome shotgun (WGS) entry which is preliminary data.</text>
</comment>
<sequence length="164" mass="16596">MHLTVSSRYGAALAGVGAGVVLLVAGCGGTGTQASSPTPPPTTTSPTPTPSPSPSASPSPSPSSSPAPKVTKAADGRKLSACRDLRCEVEVKGGDTIRFAAKYDLQAFHVQQIAKQTLYFATADSEGSGISGYVGGSGSVSTADAHIEITPLGSKRMILKIRPR</sequence>
<evidence type="ECO:0000256" key="1">
    <source>
        <dbReference type="SAM" id="MobiDB-lite"/>
    </source>
</evidence>
<organism evidence="2 3">
    <name type="scientific">Nonomuraea rubra</name>
    <dbReference type="NCBI Taxonomy" id="46180"/>
    <lineage>
        <taxon>Bacteria</taxon>
        <taxon>Bacillati</taxon>
        <taxon>Actinomycetota</taxon>
        <taxon>Actinomycetes</taxon>
        <taxon>Streptosporangiales</taxon>
        <taxon>Streptosporangiaceae</taxon>
        <taxon>Nonomuraea</taxon>
    </lineage>
</organism>
<feature type="compositionally biased region" description="Pro residues" evidence="1">
    <location>
        <begin position="37"/>
        <end position="65"/>
    </location>
</feature>
<accession>A0A7X0NNK4</accession>
<name>A0A7X0NNK4_9ACTN</name>
<dbReference type="RefSeq" id="WP_185101470.1">
    <property type="nucleotide sequence ID" value="NZ_BAAAXY010000206.1"/>
</dbReference>
<reference evidence="2 3" key="1">
    <citation type="submission" date="2020-08" db="EMBL/GenBank/DDBJ databases">
        <title>Sequencing the genomes of 1000 actinobacteria strains.</title>
        <authorList>
            <person name="Klenk H.-P."/>
        </authorList>
    </citation>
    <scope>NUCLEOTIDE SEQUENCE [LARGE SCALE GENOMIC DNA]</scope>
    <source>
        <strain evidence="2 3">DSM 43768</strain>
    </source>
</reference>
<gene>
    <name evidence="2" type="ORF">HD593_001507</name>
</gene>